<reference evidence="2 3" key="1">
    <citation type="submission" date="2017-11" db="EMBL/GenBank/DDBJ databases">
        <authorList>
            <person name="Han C.G."/>
        </authorList>
    </citation>
    <scope>NUCLEOTIDE SEQUENCE [LARGE SCALE GENOMIC DNA]</scope>
    <source>
        <strain evidence="2 3">A2</strain>
    </source>
</reference>
<dbReference type="Pfam" id="PF13672">
    <property type="entry name" value="PP2C_2"/>
    <property type="match status" value="1"/>
</dbReference>
<protein>
    <submittedName>
        <fullName evidence="2">Protein phosphatase 2C domain-containing protein</fullName>
    </submittedName>
</protein>
<accession>A0A2J5A252</accession>
<dbReference type="InterPro" id="IPR001932">
    <property type="entry name" value="PPM-type_phosphatase-like_dom"/>
</dbReference>
<dbReference type="Gene3D" id="3.60.40.10">
    <property type="entry name" value="PPM-type phosphatase domain"/>
    <property type="match status" value="1"/>
</dbReference>
<evidence type="ECO:0000259" key="1">
    <source>
        <dbReference type="SMART" id="SM00332"/>
    </source>
</evidence>
<name>A0A2J5A252_9ENTR</name>
<dbReference type="SUPFAM" id="SSF81606">
    <property type="entry name" value="PP2C-like"/>
    <property type="match status" value="1"/>
</dbReference>
<sequence length="242" mass="26734">MRDPLWNSWGASVIGPLHVKAGIPNQDSWRARRYKWGNVVVVSDGLGSKAHSDHGSKAACLAVFEAARNYQNTPAASVGDVLRLIHANWLMKIAPYASTECSATCLFVIQTEGTITLGRLGDGMIAVLGETEEHHLILSDTRHDSFSNFTNSLQQAFRPEEWETATIASAACHAVVLCTDGISDDLLPEKQKIFAQELCSTYSNVKPEERKRDLRRWLSEWPVPGHSDDKTIACLFKQGGTR</sequence>
<organism evidence="2 3">
    <name type="scientific">Klebsiella michiganensis</name>
    <dbReference type="NCBI Taxonomy" id="1134687"/>
    <lineage>
        <taxon>Bacteria</taxon>
        <taxon>Pseudomonadati</taxon>
        <taxon>Pseudomonadota</taxon>
        <taxon>Gammaproteobacteria</taxon>
        <taxon>Enterobacterales</taxon>
        <taxon>Enterobacteriaceae</taxon>
        <taxon>Klebsiella/Raoultella group</taxon>
        <taxon>Klebsiella</taxon>
    </lineage>
</organism>
<dbReference type="AlphaFoldDB" id="A0A2J5A252"/>
<feature type="domain" description="PPM-type phosphatase" evidence="1">
    <location>
        <begin position="7"/>
        <end position="235"/>
    </location>
</feature>
<dbReference type="EMBL" id="PIET01000003">
    <property type="protein sequence ID" value="PLM69331.1"/>
    <property type="molecule type" value="Genomic_DNA"/>
</dbReference>
<dbReference type="RefSeq" id="WP_080828746.1">
    <property type="nucleotide sequence ID" value="NZ_CP058119.1"/>
</dbReference>
<dbReference type="InterPro" id="IPR036457">
    <property type="entry name" value="PPM-type-like_dom_sf"/>
</dbReference>
<comment type="caution">
    <text evidence="2">The sequence shown here is derived from an EMBL/GenBank/DDBJ whole genome shotgun (WGS) entry which is preliminary data.</text>
</comment>
<dbReference type="Proteomes" id="UP000234661">
    <property type="component" value="Unassembled WGS sequence"/>
</dbReference>
<evidence type="ECO:0000313" key="2">
    <source>
        <dbReference type="EMBL" id="PLM69331.1"/>
    </source>
</evidence>
<evidence type="ECO:0000313" key="3">
    <source>
        <dbReference type="Proteomes" id="UP000234661"/>
    </source>
</evidence>
<dbReference type="SMART" id="SM00332">
    <property type="entry name" value="PP2Cc"/>
    <property type="match status" value="1"/>
</dbReference>
<reference evidence="2 3" key="2">
    <citation type="submission" date="2018-01" db="EMBL/GenBank/DDBJ databases">
        <title>Genomic study of Klebsiella pneumoniae.</title>
        <authorList>
            <person name="Yang Y."/>
            <person name="Bicalho R."/>
        </authorList>
    </citation>
    <scope>NUCLEOTIDE SEQUENCE [LARGE SCALE GENOMIC DNA]</scope>
    <source>
        <strain evidence="2 3">A2</strain>
    </source>
</reference>
<proteinExistence type="predicted"/>
<gene>
    <name evidence="2" type="ORF">CWM85_00760</name>
</gene>